<reference evidence="5 6" key="1">
    <citation type="submission" date="2023-07" db="EMBL/GenBank/DDBJ databases">
        <title>Genomic Encyclopedia of Type Strains, Phase IV (KMG-IV): sequencing the most valuable type-strain genomes for metagenomic binning, comparative biology and taxonomic classification.</title>
        <authorList>
            <person name="Goeker M."/>
        </authorList>
    </citation>
    <scope>NUCLEOTIDE SEQUENCE [LARGE SCALE GENOMIC DNA]</scope>
    <source>
        <strain evidence="5 6">DSM 17723</strain>
    </source>
</reference>
<evidence type="ECO:0000256" key="3">
    <source>
        <dbReference type="RuleBase" id="RU364000"/>
    </source>
</evidence>
<dbReference type="InterPro" id="IPR020843">
    <property type="entry name" value="ER"/>
</dbReference>
<dbReference type="InterPro" id="IPR051603">
    <property type="entry name" value="Zinc-ADH_QOR/CCCR"/>
</dbReference>
<name>A0ABT9YWT9_9BACI</name>
<keyword evidence="6" id="KW-1185">Reference proteome</keyword>
<dbReference type="Pfam" id="PF08240">
    <property type="entry name" value="ADH_N"/>
    <property type="match status" value="1"/>
</dbReference>
<comment type="caution">
    <text evidence="5">The sequence shown here is derived from an EMBL/GenBank/DDBJ whole genome shotgun (WGS) entry which is preliminary data.</text>
</comment>
<evidence type="ECO:0000313" key="5">
    <source>
        <dbReference type="EMBL" id="MDQ0224280.1"/>
    </source>
</evidence>
<dbReference type="SUPFAM" id="SSF51735">
    <property type="entry name" value="NAD(P)-binding Rossmann-fold domains"/>
    <property type="match status" value="1"/>
</dbReference>
<dbReference type="Proteomes" id="UP001232245">
    <property type="component" value="Unassembled WGS sequence"/>
</dbReference>
<organism evidence="5 6">
    <name type="scientific">Metabacillus niabensis</name>
    <dbReference type="NCBI Taxonomy" id="324854"/>
    <lineage>
        <taxon>Bacteria</taxon>
        <taxon>Bacillati</taxon>
        <taxon>Bacillota</taxon>
        <taxon>Bacilli</taxon>
        <taxon>Bacillales</taxon>
        <taxon>Bacillaceae</taxon>
        <taxon>Metabacillus</taxon>
    </lineage>
</organism>
<dbReference type="InterPro" id="IPR014182">
    <property type="entry name" value="ADH_Zn_typ-1"/>
</dbReference>
<dbReference type="SMART" id="SM00829">
    <property type="entry name" value="PKS_ER"/>
    <property type="match status" value="1"/>
</dbReference>
<dbReference type="SUPFAM" id="SSF50129">
    <property type="entry name" value="GroES-like"/>
    <property type="match status" value="1"/>
</dbReference>
<dbReference type="InterPro" id="IPR013149">
    <property type="entry name" value="ADH-like_C"/>
</dbReference>
<accession>A0ABT9YWT9</accession>
<gene>
    <name evidence="5" type="ORF">J2S02_000602</name>
</gene>
<dbReference type="InterPro" id="IPR011032">
    <property type="entry name" value="GroES-like_sf"/>
</dbReference>
<sequence length="340" mass="37846">MKAVGLYQYLPIENENSLLDLDIPRPVPNKKDLLVKIQAVSINPVDVKVRAPKEKTEDIPKILGWDASGIVEEVGEECTLFKPGDKVYYAGSLTRQGTNSEYHLVDERIVGKMPETLTYAEAAALPLTAITAWEGLFDRLNIDRNKPEKYKEKTILIIGGAGGVGSIAIQLAKLAGLTVISTASRLESTEWCKKFGSDYCINHYQDFLEQLKGIGINGVDYIFCLNNTDQHWGNMANAINPQGKICSIVETSEKQDINLLKNKSVTFVWEFMFTRSMFETNDIECQHKLLTQLAHLIDKGEIVSTLTEILTPINAENVKLAHQKVETGSTIGKIVIESFN</sequence>
<keyword evidence="3" id="KW-0560">Oxidoreductase</keyword>
<dbReference type="NCBIfam" id="TIGR02817">
    <property type="entry name" value="adh_fam_1"/>
    <property type="match status" value="1"/>
</dbReference>
<keyword evidence="3" id="KW-0479">Metal-binding</keyword>
<dbReference type="Pfam" id="PF00107">
    <property type="entry name" value="ADH_zinc_N"/>
    <property type="match status" value="1"/>
</dbReference>
<feature type="domain" description="Enoyl reductase (ER)" evidence="4">
    <location>
        <begin position="16"/>
        <end position="336"/>
    </location>
</feature>
<dbReference type="InterPro" id="IPR013154">
    <property type="entry name" value="ADH-like_N"/>
</dbReference>
<dbReference type="PANTHER" id="PTHR44154:SF1">
    <property type="entry name" value="QUINONE OXIDOREDUCTASE"/>
    <property type="match status" value="1"/>
</dbReference>
<dbReference type="PANTHER" id="PTHR44154">
    <property type="entry name" value="QUINONE OXIDOREDUCTASE"/>
    <property type="match status" value="1"/>
</dbReference>
<keyword evidence="3" id="KW-0862">Zinc</keyword>
<dbReference type="Gene3D" id="3.90.180.10">
    <property type="entry name" value="Medium-chain alcohol dehydrogenases, catalytic domain"/>
    <property type="match status" value="1"/>
</dbReference>
<dbReference type="CDD" id="cd08252">
    <property type="entry name" value="AL_MDR"/>
    <property type="match status" value="1"/>
</dbReference>
<evidence type="ECO:0000313" key="6">
    <source>
        <dbReference type="Proteomes" id="UP001232245"/>
    </source>
</evidence>
<dbReference type="InterPro" id="IPR036291">
    <property type="entry name" value="NAD(P)-bd_dom_sf"/>
</dbReference>
<protein>
    <recommendedName>
        <fullName evidence="3">Zinc-type alcohol dehydrogenase-like protein</fullName>
    </recommendedName>
</protein>
<comment type="similarity">
    <text evidence="1 3">Belongs to the zinc-containing alcohol dehydrogenase family. Quinone oxidoreductase subfamily.</text>
</comment>
<evidence type="ECO:0000259" key="4">
    <source>
        <dbReference type="SMART" id="SM00829"/>
    </source>
</evidence>
<keyword evidence="2" id="KW-0521">NADP</keyword>
<dbReference type="EMBL" id="JAUSTZ010000001">
    <property type="protein sequence ID" value="MDQ0224280.1"/>
    <property type="molecule type" value="Genomic_DNA"/>
</dbReference>
<evidence type="ECO:0000256" key="2">
    <source>
        <dbReference type="ARBA" id="ARBA00022857"/>
    </source>
</evidence>
<dbReference type="Gene3D" id="3.40.50.720">
    <property type="entry name" value="NAD(P)-binding Rossmann-like Domain"/>
    <property type="match status" value="1"/>
</dbReference>
<proteinExistence type="inferred from homology"/>
<dbReference type="RefSeq" id="WP_174880044.1">
    <property type="nucleotide sequence ID" value="NZ_CADEPK010000092.1"/>
</dbReference>
<evidence type="ECO:0000256" key="1">
    <source>
        <dbReference type="ARBA" id="ARBA00010371"/>
    </source>
</evidence>